<protein>
    <recommendedName>
        <fullName evidence="3">DUF1579 domain-containing protein</fullName>
    </recommendedName>
</protein>
<dbReference type="RefSeq" id="WP_141779771.1">
    <property type="nucleotide sequence ID" value="NZ_VFOV01000001.1"/>
</dbReference>
<name>A0A543A523_9ACTN</name>
<reference evidence="1 2" key="1">
    <citation type="submission" date="2019-06" db="EMBL/GenBank/DDBJ databases">
        <title>Sequencing the genomes of 1000 actinobacteria strains.</title>
        <authorList>
            <person name="Klenk H.-P."/>
        </authorList>
    </citation>
    <scope>NUCLEOTIDE SEQUENCE [LARGE SCALE GENOMIC DNA]</scope>
    <source>
        <strain evidence="1 2">DSM 25218</strain>
    </source>
</reference>
<dbReference type="AlphaFoldDB" id="A0A543A523"/>
<dbReference type="Proteomes" id="UP000320209">
    <property type="component" value="Unassembled WGS sequence"/>
</dbReference>
<keyword evidence="2" id="KW-1185">Reference proteome</keyword>
<gene>
    <name evidence="1" type="ORF">FB381_1583</name>
</gene>
<proteinExistence type="predicted"/>
<evidence type="ECO:0000313" key="1">
    <source>
        <dbReference type="EMBL" id="TQL67701.1"/>
    </source>
</evidence>
<organism evidence="1 2">
    <name type="scientific">Nocardioides albertanoniae</name>
    <dbReference type="NCBI Taxonomy" id="1175486"/>
    <lineage>
        <taxon>Bacteria</taxon>
        <taxon>Bacillati</taxon>
        <taxon>Actinomycetota</taxon>
        <taxon>Actinomycetes</taxon>
        <taxon>Propionibacteriales</taxon>
        <taxon>Nocardioidaceae</taxon>
        <taxon>Nocardioides</taxon>
    </lineage>
</organism>
<evidence type="ECO:0008006" key="3">
    <source>
        <dbReference type="Google" id="ProtNLM"/>
    </source>
</evidence>
<sequence length="147" mass="16099">MNDEYAMPAAPAPSPGIRALDRLIGTWKVTGGAEGEVTYRWMEGGYFLLQDVRLEQFGQVTTGIEVIGNLRPFGEEASADVHSRYYDNTGATFDYVYELDGDVLTIWGGEKGSPVKFVGTFNETGDVMAGDWDYAGQGGYESTMTRV</sequence>
<dbReference type="EMBL" id="VFOV01000001">
    <property type="protein sequence ID" value="TQL67701.1"/>
    <property type="molecule type" value="Genomic_DNA"/>
</dbReference>
<evidence type="ECO:0000313" key="2">
    <source>
        <dbReference type="Proteomes" id="UP000320209"/>
    </source>
</evidence>
<dbReference type="OrthoDB" id="8481162at2"/>
<comment type="caution">
    <text evidence="1">The sequence shown here is derived from an EMBL/GenBank/DDBJ whole genome shotgun (WGS) entry which is preliminary data.</text>
</comment>
<accession>A0A543A523</accession>